<dbReference type="GO" id="GO:0004065">
    <property type="term" value="F:arylsulfatase activity"/>
    <property type="evidence" value="ECO:0007669"/>
    <property type="project" value="TreeGrafter"/>
</dbReference>
<evidence type="ECO:0000259" key="6">
    <source>
        <dbReference type="Pfam" id="PF00884"/>
    </source>
</evidence>
<keyword evidence="3" id="KW-0378">Hydrolase</keyword>
<dbReference type="PANTHER" id="PTHR42693">
    <property type="entry name" value="ARYLSULFATASE FAMILY MEMBER"/>
    <property type="match status" value="1"/>
</dbReference>
<gene>
    <name evidence="7" type="ORF">FEE95_17580</name>
</gene>
<dbReference type="InterPro" id="IPR024607">
    <property type="entry name" value="Sulfatase_CS"/>
</dbReference>
<dbReference type="PANTHER" id="PTHR42693:SF53">
    <property type="entry name" value="ENDO-4-O-SULFATASE"/>
    <property type="match status" value="1"/>
</dbReference>
<dbReference type="AlphaFoldDB" id="A0A5S3PHF2"/>
<dbReference type="PROSITE" id="PS51257">
    <property type="entry name" value="PROKAR_LIPOPROTEIN"/>
    <property type="match status" value="1"/>
</dbReference>
<evidence type="ECO:0000256" key="3">
    <source>
        <dbReference type="ARBA" id="ARBA00022801"/>
    </source>
</evidence>
<sequence length="449" mass="49703">MKIFKLLLLFFVFLFFSCSTDKELDEVIDAIEEDVVEETMEESTNENPNILLIIADDMGLDASPGYALGSIKPNMPNLQNMISSGLIFNNVWSYPTCTPTRASIITGKYGFRTNVMKVDDELSTTETSIQKYLDENTNEAYSHAVIGKWHLSRDVNHATNMGVGKYAGFLSGGVQDYSNWTLVEDGNSTNSTEYTTTKFTDLAIDWVDDQTKPWFLWLAYNAPHTPFHVPPSDLHSQGSLPTDDASISNNPTPYYMAALEAVDTEMGRLLASLSVEERENTIIIFVGDNGTPGQVVQEYNSQRAKGKVYQGGVNAPMIISGADVTRQNETEDALINTTDLFATIADLAGSGTTEIHDSRSFKGLLSTTNTSFREFVYTEVGNDLGTSDYTIRNATHKYIKFADGSEALYNLIENPLEQPNLLNTNQLPLSEENSAELDKLIEASEAIRN</sequence>
<evidence type="ECO:0000256" key="4">
    <source>
        <dbReference type="ARBA" id="ARBA00022837"/>
    </source>
</evidence>
<evidence type="ECO:0000256" key="2">
    <source>
        <dbReference type="ARBA" id="ARBA00022723"/>
    </source>
</evidence>
<keyword evidence="8" id="KW-1185">Reference proteome</keyword>
<dbReference type="Gene3D" id="3.40.720.10">
    <property type="entry name" value="Alkaline Phosphatase, subunit A"/>
    <property type="match status" value="2"/>
</dbReference>
<dbReference type="InterPro" id="IPR017850">
    <property type="entry name" value="Alkaline_phosphatase_core_sf"/>
</dbReference>
<accession>A0A5S3PHF2</accession>
<protein>
    <submittedName>
        <fullName evidence="7">Sulfatase</fullName>
    </submittedName>
</protein>
<dbReference type="PROSITE" id="PS00523">
    <property type="entry name" value="SULFATASE_1"/>
    <property type="match status" value="1"/>
</dbReference>
<dbReference type="GO" id="GO:0046872">
    <property type="term" value="F:metal ion binding"/>
    <property type="evidence" value="ECO:0007669"/>
    <property type="project" value="UniProtKB-KW"/>
</dbReference>
<dbReference type="InterPro" id="IPR000917">
    <property type="entry name" value="Sulfatase_N"/>
</dbReference>
<dbReference type="Pfam" id="PF00884">
    <property type="entry name" value="Sulfatase"/>
    <property type="match status" value="1"/>
</dbReference>
<keyword evidence="5" id="KW-0732">Signal</keyword>
<dbReference type="EMBL" id="VATY01000004">
    <property type="protein sequence ID" value="TMM53710.1"/>
    <property type="molecule type" value="Genomic_DNA"/>
</dbReference>
<evidence type="ECO:0000313" key="7">
    <source>
        <dbReference type="EMBL" id="TMM53710.1"/>
    </source>
</evidence>
<dbReference type="OrthoDB" id="756520at2"/>
<evidence type="ECO:0000256" key="5">
    <source>
        <dbReference type="SAM" id="SignalP"/>
    </source>
</evidence>
<evidence type="ECO:0000256" key="1">
    <source>
        <dbReference type="ARBA" id="ARBA00008779"/>
    </source>
</evidence>
<keyword evidence="2" id="KW-0479">Metal-binding</keyword>
<dbReference type="RefSeq" id="WP_138659334.1">
    <property type="nucleotide sequence ID" value="NZ_VATY01000004.1"/>
</dbReference>
<keyword evidence="4" id="KW-0106">Calcium</keyword>
<comment type="caution">
    <text evidence="7">The sequence shown here is derived from an EMBL/GenBank/DDBJ whole genome shotgun (WGS) entry which is preliminary data.</text>
</comment>
<feature type="signal peptide" evidence="5">
    <location>
        <begin position="1"/>
        <end position="21"/>
    </location>
</feature>
<organism evidence="7 8">
    <name type="scientific">Maribacter algarum</name>
    <name type="common">ex Zhang et al. 2020</name>
    <dbReference type="NCBI Taxonomy" id="2578118"/>
    <lineage>
        <taxon>Bacteria</taxon>
        <taxon>Pseudomonadati</taxon>
        <taxon>Bacteroidota</taxon>
        <taxon>Flavobacteriia</taxon>
        <taxon>Flavobacteriales</taxon>
        <taxon>Flavobacteriaceae</taxon>
        <taxon>Maribacter</taxon>
    </lineage>
</organism>
<reference evidence="7 8" key="1">
    <citation type="submission" date="2019-05" db="EMBL/GenBank/DDBJ databases">
        <authorList>
            <person name="Zhang J.-Y."/>
            <person name="Feg X."/>
            <person name="Du Z.-J."/>
        </authorList>
    </citation>
    <scope>NUCLEOTIDE SEQUENCE [LARGE SCALE GENOMIC DNA]</scope>
    <source>
        <strain evidence="7 8">RZ26</strain>
    </source>
</reference>
<dbReference type="Proteomes" id="UP000310314">
    <property type="component" value="Unassembled WGS sequence"/>
</dbReference>
<name>A0A5S3PHF2_9FLAO</name>
<feature type="chain" id="PRO_5024319481" evidence="5">
    <location>
        <begin position="22"/>
        <end position="449"/>
    </location>
</feature>
<dbReference type="SUPFAM" id="SSF53649">
    <property type="entry name" value="Alkaline phosphatase-like"/>
    <property type="match status" value="1"/>
</dbReference>
<proteinExistence type="inferred from homology"/>
<feature type="domain" description="Sulfatase N-terminal" evidence="6">
    <location>
        <begin position="48"/>
        <end position="349"/>
    </location>
</feature>
<comment type="similarity">
    <text evidence="1">Belongs to the sulfatase family.</text>
</comment>
<dbReference type="InterPro" id="IPR050738">
    <property type="entry name" value="Sulfatase"/>
</dbReference>
<evidence type="ECO:0000313" key="8">
    <source>
        <dbReference type="Proteomes" id="UP000310314"/>
    </source>
</evidence>